<sequence>MNKFFVACLALCSMGTLKAQKVNYDDVSFTVPVPAVYPSLQQSISFDVRATVTERIKDSFLASDEVEKMRAVFQSPMQVRFGKFSQVDSTGDFHVVSVIQRFKWVKAAGLPSSSMMMTPPKASGLTADVALYTRVYDKFGTLLYDRSASFPQLSIPAESEWGSGYDRKDPKTRTRIATQEAISASLRPFVYEIYGHTPELTSKLAYLEDVKKKSELKNVEEQVSQLKTVLRKEGVANFLAASEPYLPFWEKLANYQGEGDVDEVKRAALQNLSLVSLLKGDFEKAETYIAAYKPIDKNVKSMFGLVNTRNSDDLELLLKIVRARPENEIKPVSDKVLTMSEIQTINTYLSIPGTIVLEGKNAGTYEGVIRIKRPEPKLNSEESKGSGMMVLGAEDLLIQVPTADQPGNAKPLVVRSSVVKSLKGSDGTDYQIRKFGTVGFADGAIWYLLRAEYQSPKVTVFRSVLPSANEFVVLKWGDSKGVKSSFFNAKRSVLDYLKDCSVLEGKYKGSTTPFDIKQVALDYTNCQ</sequence>
<evidence type="ECO:0000313" key="2">
    <source>
        <dbReference type="Proteomes" id="UP001596106"/>
    </source>
</evidence>
<name>A0ABW0IAG9_9BACT</name>
<comment type="caution">
    <text evidence="1">The sequence shown here is derived from an EMBL/GenBank/DDBJ whole genome shotgun (WGS) entry which is preliminary data.</text>
</comment>
<dbReference type="EMBL" id="JBHSMA010000003">
    <property type="protein sequence ID" value="MFC5410353.1"/>
    <property type="molecule type" value="Genomic_DNA"/>
</dbReference>
<accession>A0ABW0IAG9</accession>
<evidence type="ECO:0000313" key="1">
    <source>
        <dbReference type="EMBL" id="MFC5410353.1"/>
    </source>
</evidence>
<keyword evidence="2" id="KW-1185">Reference proteome</keyword>
<proteinExistence type="predicted"/>
<organism evidence="1 2">
    <name type="scientific">Larkinella bovis</name>
    <dbReference type="NCBI Taxonomy" id="683041"/>
    <lineage>
        <taxon>Bacteria</taxon>
        <taxon>Pseudomonadati</taxon>
        <taxon>Bacteroidota</taxon>
        <taxon>Cytophagia</taxon>
        <taxon>Cytophagales</taxon>
        <taxon>Spirosomataceae</taxon>
        <taxon>Larkinella</taxon>
    </lineage>
</organism>
<reference evidence="2" key="1">
    <citation type="journal article" date="2019" name="Int. J. Syst. Evol. Microbiol.">
        <title>The Global Catalogue of Microorganisms (GCM) 10K type strain sequencing project: providing services to taxonomists for standard genome sequencing and annotation.</title>
        <authorList>
            <consortium name="The Broad Institute Genomics Platform"/>
            <consortium name="The Broad Institute Genome Sequencing Center for Infectious Disease"/>
            <person name="Wu L."/>
            <person name="Ma J."/>
        </authorList>
    </citation>
    <scope>NUCLEOTIDE SEQUENCE [LARGE SCALE GENOMIC DNA]</scope>
    <source>
        <strain evidence="2">CCUG 55250</strain>
    </source>
</reference>
<dbReference type="Proteomes" id="UP001596106">
    <property type="component" value="Unassembled WGS sequence"/>
</dbReference>
<protein>
    <recommendedName>
        <fullName evidence="3">DUF4831 family protein</fullName>
    </recommendedName>
</protein>
<gene>
    <name evidence="1" type="ORF">ACFPMF_13590</name>
</gene>
<evidence type="ECO:0008006" key="3">
    <source>
        <dbReference type="Google" id="ProtNLM"/>
    </source>
</evidence>
<dbReference type="RefSeq" id="WP_379845730.1">
    <property type="nucleotide sequence ID" value="NZ_JBHSMA010000003.1"/>
</dbReference>